<dbReference type="SMART" id="SM01049">
    <property type="entry name" value="Cache_2"/>
    <property type="match status" value="1"/>
</dbReference>
<comment type="subcellular location">
    <subcellularLocation>
        <location evidence="1">Cell membrane</location>
        <topology evidence="1">Multi-pass membrane protein</topology>
    </subcellularLocation>
</comment>
<accession>A0ABP3NF32</accession>
<dbReference type="RefSeq" id="WP_226765367.1">
    <property type="nucleotide sequence ID" value="NZ_BAAAEO010000001.1"/>
</dbReference>
<comment type="similarity">
    <text evidence="7">Belongs to the methyl-accepting chemotaxis (MCP) protein family.</text>
</comment>
<dbReference type="SMART" id="SM00283">
    <property type="entry name" value="MA"/>
    <property type="match status" value="1"/>
</dbReference>
<reference evidence="12" key="1">
    <citation type="journal article" date="2019" name="Int. J. Syst. Evol. Microbiol.">
        <title>The Global Catalogue of Microorganisms (GCM) 10K type strain sequencing project: providing services to taxonomists for standard genome sequencing and annotation.</title>
        <authorList>
            <consortium name="The Broad Institute Genomics Platform"/>
            <consortium name="The Broad Institute Genome Sequencing Center for Infectious Disease"/>
            <person name="Wu L."/>
            <person name="Ma J."/>
        </authorList>
    </citation>
    <scope>NUCLEOTIDE SEQUENCE [LARGE SCALE GENOMIC DNA]</scope>
    <source>
        <strain evidence="12">JCM 14331</strain>
    </source>
</reference>
<keyword evidence="5 9" id="KW-0472">Membrane</keyword>
<comment type="caution">
    <text evidence="11">The sequence shown here is derived from an EMBL/GenBank/DDBJ whole genome shotgun (WGS) entry which is preliminary data.</text>
</comment>
<evidence type="ECO:0000256" key="4">
    <source>
        <dbReference type="ARBA" id="ARBA00022989"/>
    </source>
</evidence>
<evidence type="ECO:0000313" key="12">
    <source>
        <dbReference type="Proteomes" id="UP001501169"/>
    </source>
</evidence>
<dbReference type="InterPro" id="IPR004010">
    <property type="entry name" value="Double_Cache_2"/>
</dbReference>
<feature type="transmembrane region" description="Helical" evidence="9">
    <location>
        <begin position="215"/>
        <end position="233"/>
    </location>
</feature>
<dbReference type="Gene3D" id="3.30.450.20">
    <property type="entry name" value="PAS domain"/>
    <property type="match status" value="1"/>
</dbReference>
<evidence type="ECO:0000256" key="2">
    <source>
        <dbReference type="ARBA" id="ARBA00022475"/>
    </source>
</evidence>
<evidence type="ECO:0000256" key="8">
    <source>
        <dbReference type="PROSITE-ProRule" id="PRU00284"/>
    </source>
</evidence>
<dbReference type="PROSITE" id="PS50111">
    <property type="entry name" value="CHEMOTAXIS_TRANSDUC_2"/>
    <property type="match status" value="1"/>
</dbReference>
<protein>
    <submittedName>
        <fullName evidence="11">Methyl-accepting chemotaxis protein</fullName>
    </submittedName>
</protein>
<evidence type="ECO:0000256" key="1">
    <source>
        <dbReference type="ARBA" id="ARBA00004651"/>
    </source>
</evidence>
<evidence type="ECO:0000256" key="7">
    <source>
        <dbReference type="ARBA" id="ARBA00029447"/>
    </source>
</evidence>
<keyword evidence="2" id="KW-1003">Cell membrane</keyword>
<keyword evidence="6 8" id="KW-0807">Transducer</keyword>
<dbReference type="CDD" id="cd11386">
    <property type="entry name" value="MCP_signal"/>
    <property type="match status" value="1"/>
</dbReference>
<dbReference type="InterPro" id="IPR004089">
    <property type="entry name" value="MCPsignal_dom"/>
</dbReference>
<evidence type="ECO:0000256" key="5">
    <source>
        <dbReference type="ARBA" id="ARBA00023136"/>
    </source>
</evidence>
<evidence type="ECO:0000256" key="9">
    <source>
        <dbReference type="SAM" id="Phobius"/>
    </source>
</evidence>
<dbReference type="PRINTS" id="PR00260">
    <property type="entry name" value="CHEMTRNSDUCR"/>
</dbReference>
<keyword evidence="4 9" id="KW-1133">Transmembrane helix</keyword>
<dbReference type="SUPFAM" id="SSF58104">
    <property type="entry name" value="Methyl-accepting chemotaxis protein (MCP) signaling domain"/>
    <property type="match status" value="1"/>
</dbReference>
<dbReference type="PANTHER" id="PTHR32089">
    <property type="entry name" value="METHYL-ACCEPTING CHEMOTAXIS PROTEIN MCPB"/>
    <property type="match status" value="1"/>
</dbReference>
<keyword evidence="3 9" id="KW-0812">Transmembrane</keyword>
<dbReference type="PANTHER" id="PTHR32089:SF120">
    <property type="entry name" value="METHYL-ACCEPTING CHEMOTAXIS PROTEIN TLPQ"/>
    <property type="match status" value="1"/>
</dbReference>
<dbReference type="Gene3D" id="1.10.287.950">
    <property type="entry name" value="Methyl-accepting chemotaxis protein"/>
    <property type="match status" value="1"/>
</dbReference>
<feature type="domain" description="Methyl-accepting transducer" evidence="10">
    <location>
        <begin position="295"/>
        <end position="531"/>
    </location>
</feature>
<dbReference type="Pfam" id="PF00015">
    <property type="entry name" value="MCPsignal"/>
    <property type="match status" value="1"/>
</dbReference>
<dbReference type="Proteomes" id="UP001501169">
    <property type="component" value="Unassembled WGS sequence"/>
</dbReference>
<sequence>MGFWKTVGGRLLSIPVLALLGFLVLAAVALSALNHSLIEGRQNRVVAVIDSALSVVKHYQSLAQSGALTEEQAKQQAMAAIKVIRYDGTEYIWINDTGRPVPSMIMHPTVPALEGTVLDKPSFNYATLMRNRDGSQQQTLDNANLFVSIVDVINRYGSGFVEYQWPKPVKGGGVTEERYTKLSYVAKDERWGWVLGSGIYIDDVKAAFWHVARQVGAVVLLIIALTVGISLYIRRWLLQALGGEVADTKALVQQVAAGDFSVHFSLQPGDNSSLLAALSSLVLQLRGIISQQTAMAEQLAAQSEALDDTSQHTQQILQNVMDQTAQVATAVNEMTATCEDMARSATTAAKAARDADQEAQNGVAAVKQTITAIDALKVKLEQVSDVIAKLSKRSEEVGAVTDVIGAIAEQTNLLALNAAIEAARAGELGRGFAVVADEVRTLASRSQASTQDINQRIQGIQQDSTNAVQSMAQSKTETEQTISCSQQANEALGRINAAVSSITDVNDQLASATEELAVVSGTINENMENIADAVESTTAKSGELSAASQQLRQMASEMKKSLSGFKI</sequence>
<name>A0ABP3NF32_9GAMM</name>
<dbReference type="InterPro" id="IPR033480">
    <property type="entry name" value="sCache_2"/>
</dbReference>
<dbReference type="Pfam" id="PF08269">
    <property type="entry name" value="dCache_2"/>
    <property type="match status" value="1"/>
</dbReference>
<evidence type="ECO:0000256" key="6">
    <source>
        <dbReference type="ARBA" id="ARBA00023224"/>
    </source>
</evidence>
<gene>
    <name evidence="11" type="ORF">GCM10009098_08500</name>
</gene>
<proteinExistence type="inferred from homology"/>
<dbReference type="EMBL" id="BAAAEO010000001">
    <property type="protein sequence ID" value="GAA0543149.1"/>
    <property type="molecule type" value="Genomic_DNA"/>
</dbReference>
<evidence type="ECO:0000259" key="10">
    <source>
        <dbReference type="PROSITE" id="PS50111"/>
    </source>
</evidence>
<evidence type="ECO:0000256" key="3">
    <source>
        <dbReference type="ARBA" id="ARBA00022692"/>
    </source>
</evidence>
<keyword evidence="12" id="KW-1185">Reference proteome</keyword>
<evidence type="ECO:0000313" key="11">
    <source>
        <dbReference type="EMBL" id="GAA0543149.1"/>
    </source>
</evidence>
<organism evidence="11 12">
    <name type="scientific">Rheinheimera aquimaris</name>
    <dbReference type="NCBI Taxonomy" id="412437"/>
    <lineage>
        <taxon>Bacteria</taxon>
        <taxon>Pseudomonadati</taxon>
        <taxon>Pseudomonadota</taxon>
        <taxon>Gammaproteobacteria</taxon>
        <taxon>Chromatiales</taxon>
        <taxon>Chromatiaceae</taxon>
        <taxon>Rheinheimera</taxon>
    </lineage>
</organism>
<dbReference type="InterPro" id="IPR004090">
    <property type="entry name" value="Chemotax_Me-accpt_rcpt"/>
</dbReference>